<evidence type="ECO:0000256" key="2">
    <source>
        <dbReference type="ARBA" id="ARBA00022525"/>
    </source>
</evidence>
<feature type="domain" description="BPTI/Kunitz inhibitor" evidence="5">
    <location>
        <begin position="95"/>
        <end position="145"/>
    </location>
</feature>
<sequence length="214" mass="23398">MANPLLNIFFLGVMLPIALSIEPFCSRKMDEGKPAEGKEDLTKLQYYYDEGAGICFPFIYKGLEGNENRFNTDRTCMEACSAKFDELYPAAGAVCDLRLDHGSCFAMLLMYYYNAEEGTCRIFHYGGCQGNGNRFETREHCQQTCMAKGARGGAATEPGANPDESSTNAGLIVGILGGVVFTMAVISAIVLFVVQRKGTSSKDGREQELPIEMS</sequence>
<evidence type="ECO:0000313" key="7">
    <source>
        <dbReference type="Proteomes" id="UP000193380"/>
    </source>
</evidence>
<dbReference type="PaxDb" id="8022-A0A060XJV8"/>
<organism evidence="6 7">
    <name type="scientific">Oncorhynchus mykiss</name>
    <name type="common">Rainbow trout</name>
    <name type="synonym">Salmo gairdneri</name>
    <dbReference type="NCBI Taxonomy" id="8022"/>
    <lineage>
        <taxon>Eukaryota</taxon>
        <taxon>Metazoa</taxon>
        <taxon>Chordata</taxon>
        <taxon>Craniata</taxon>
        <taxon>Vertebrata</taxon>
        <taxon>Euteleostomi</taxon>
        <taxon>Actinopterygii</taxon>
        <taxon>Neopterygii</taxon>
        <taxon>Teleostei</taxon>
        <taxon>Protacanthopterygii</taxon>
        <taxon>Salmoniformes</taxon>
        <taxon>Salmonidae</taxon>
        <taxon>Salmoninae</taxon>
        <taxon>Oncorhynchus</taxon>
    </lineage>
</organism>
<dbReference type="STRING" id="8022.A0A060XJV8"/>
<dbReference type="FunFam" id="4.10.410.10:FF:000020">
    <property type="entry name" value="Collagen, type VI, alpha 3"/>
    <property type="match status" value="1"/>
</dbReference>
<dbReference type="PRINTS" id="PR00759">
    <property type="entry name" value="BASICPTASE"/>
</dbReference>
<accession>A0A060XJV8</accession>
<evidence type="ECO:0000259" key="5">
    <source>
        <dbReference type="PROSITE" id="PS50279"/>
    </source>
</evidence>
<dbReference type="InterPro" id="IPR020901">
    <property type="entry name" value="Prtase_inh_Kunz-CS"/>
</dbReference>
<feature type="domain" description="BPTI/Kunitz inhibitor" evidence="5">
    <location>
        <begin position="25"/>
        <end position="80"/>
    </location>
</feature>
<evidence type="ECO:0000256" key="3">
    <source>
        <dbReference type="ARBA" id="ARBA00022729"/>
    </source>
</evidence>
<dbReference type="AlphaFoldDB" id="A0A060XJV8"/>
<protein>
    <recommendedName>
        <fullName evidence="5">BPTI/Kunitz inhibitor domain-containing protein</fullName>
    </recommendedName>
</protein>
<dbReference type="InterPro" id="IPR002223">
    <property type="entry name" value="Kunitz_BPTI"/>
</dbReference>
<dbReference type="SMART" id="SM00131">
    <property type="entry name" value="KU"/>
    <property type="match status" value="2"/>
</dbReference>
<dbReference type="GO" id="GO:0004867">
    <property type="term" value="F:serine-type endopeptidase inhibitor activity"/>
    <property type="evidence" value="ECO:0007669"/>
    <property type="project" value="InterPro"/>
</dbReference>
<keyword evidence="3" id="KW-0732">Signal</keyword>
<comment type="subcellular location">
    <subcellularLocation>
        <location evidence="1">Secreted</location>
    </subcellularLocation>
</comment>
<name>A0A060XJV8_ONCMY</name>
<dbReference type="InterPro" id="IPR036880">
    <property type="entry name" value="Kunitz_BPTI_sf"/>
</dbReference>
<gene>
    <name evidence="6" type="ORF">GSONMT00020450001</name>
</gene>
<dbReference type="Gene3D" id="4.10.410.10">
    <property type="entry name" value="Pancreatic trypsin inhibitor Kunitz domain"/>
    <property type="match status" value="2"/>
</dbReference>
<dbReference type="CDD" id="cd22593">
    <property type="entry name" value="Kunitz_conkunitzin"/>
    <property type="match status" value="1"/>
</dbReference>
<dbReference type="PANTHER" id="PTHR45938:SF11">
    <property type="entry name" value="WAP, KAZAL, IMMUNOGLOBULIN, KUNITZ AND NTR DOMAIN-CONTAINING PROTEIN 2-LIKE"/>
    <property type="match status" value="1"/>
</dbReference>
<evidence type="ECO:0000256" key="4">
    <source>
        <dbReference type="ARBA" id="ARBA00023157"/>
    </source>
</evidence>
<dbReference type="Pfam" id="PF00014">
    <property type="entry name" value="Kunitz_BPTI"/>
    <property type="match status" value="2"/>
</dbReference>
<evidence type="ECO:0000313" key="6">
    <source>
        <dbReference type="EMBL" id="CDQ77594.1"/>
    </source>
</evidence>
<dbReference type="PROSITE" id="PS50279">
    <property type="entry name" value="BPTI_KUNITZ_2"/>
    <property type="match status" value="2"/>
</dbReference>
<reference evidence="6" key="2">
    <citation type="submission" date="2014-03" db="EMBL/GenBank/DDBJ databases">
        <authorList>
            <person name="Genoscope - CEA"/>
        </authorList>
    </citation>
    <scope>NUCLEOTIDE SEQUENCE</scope>
</reference>
<dbReference type="PROSITE" id="PS00280">
    <property type="entry name" value="BPTI_KUNITZ_1"/>
    <property type="match status" value="1"/>
</dbReference>
<proteinExistence type="predicted"/>
<dbReference type="EMBL" id="FR905245">
    <property type="protein sequence ID" value="CDQ77594.1"/>
    <property type="molecule type" value="Genomic_DNA"/>
</dbReference>
<dbReference type="Proteomes" id="UP000193380">
    <property type="component" value="Unassembled WGS sequence"/>
</dbReference>
<dbReference type="SUPFAM" id="SSF57362">
    <property type="entry name" value="BPTI-like"/>
    <property type="match status" value="2"/>
</dbReference>
<dbReference type="CDD" id="cd00109">
    <property type="entry name" value="Kunitz-type"/>
    <property type="match status" value="1"/>
</dbReference>
<dbReference type="GO" id="GO:0050431">
    <property type="term" value="F:transforming growth factor beta binding"/>
    <property type="evidence" value="ECO:0007669"/>
    <property type="project" value="TreeGrafter"/>
</dbReference>
<dbReference type="GO" id="GO:0005615">
    <property type="term" value="C:extracellular space"/>
    <property type="evidence" value="ECO:0007669"/>
    <property type="project" value="TreeGrafter"/>
</dbReference>
<evidence type="ECO:0000256" key="1">
    <source>
        <dbReference type="ARBA" id="ARBA00004613"/>
    </source>
</evidence>
<dbReference type="PANTHER" id="PTHR45938">
    <property type="entry name" value="ACP24A4-RELATED"/>
    <property type="match status" value="1"/>
</dbReference>
<dbReference type="GO" id="GO:0007179">
    <property type="term" value="P:transforming growth factor beta receptor signaling pathway"/>
    <property type="evidence" value="ECO:0007669"/>
    <property type="project" value="TreeGrafter"/>
</dbReference>
<keyword evidence="4" id="KW-1015">Disulfide bond</keyword>
<reference evidence="6" key="1">
    <citation type="journal article" date="2014" name="Nat. Commun.">
        <title>The rainbow trout genome provides novel insights into evolution after whole-genome duplication in vertebrates.</title>
        <authorList>
            <person name="Berthelot C."/>
            <person name="Brunet F."/>
            <person name="Chalopin D."/>
            <person name="Juanchich A."/>
            <person name="Bernard M."/>
            <person name="Noel B."/>
            <person name="Bento P."/>
            <person name="Da Silva C."/>
            <person name="Labadie K."/>
            <person name="Alberti A."/>
            <person name="Aury J.M."/>
            <person name="Louis A."/>
            <person name="Dehais P."/>
            <person name="Bardou P."/>
            <person name="Montfort J."/>
            <person name="Klopp C."/>
            <person name="Cabau C."/>
            <person name="Gaspin C."/>
            <person name="Thorgaard G.H."/>
            <person name="Boussaha M."/>
            <person name="Quillet E."/>
            <person name="Guyomard R."/>
            <person name="Galiana D."/>
            <person name="Bobe J."/>
            <person name="Volff J.N."/>
            <person name="Genet C."/>
            <person name="Wincker P."/>
            <person name="Jaillon O."/>
            <person name="Roest Crollius H."/>
            <person name="Guiguen Y."/>
        </authorList>
    </citation>
    <scope>NUCLEOTIDE SEQUENCE [LARGE SCALE GENOMIC DNA]</scope>
</reference>
<dbReference type="GO" id="GO:0048019">
    <property type="term" value="F:receptor antagonist activity"/>
    <property type="evidence" value="ECO:0007669"/>
    <property type="project" value="TreeGrafter"/>
</dbReference>
<keyword evidence="2" id="KW-0964">Secreted</keyword>